<organism evidence="1 2">
    <name type="scientific">Granulicella pectinivorans</name>
    <dbReference type="NCBI Taxonomy" id="474950"/>
    <lineage>
        <taxon>Bacteria</taxon>
        <taxon>Pseudomonadati</taxon>
        <taxon>Acidobacteriota</taxon>
        <taxon>Terriglobia</taxon>
        <taxon>Terriglobales</taxon>
        <taxon>Acidobacteriaceae</taxon>
        <taxon>Granulicella</taxon>
    </lineage>
</organism>
<dbReference type="EMBL" id="FOZL01000001">
    <property type="protein sequence ID" value="SFS10847.1"/>
    <property type="molecule type" value="Genomic_DNA"/>
</dbReference>
<evidence type="ECO:0008006" key="3">
    <source>
        <dbReference type="Google" id="ProtNLM"/>
    </source>
</evidence>
<reference evidence="1 2" key="1">
    <citation type="submission" date="2016-10" db="EMBL/GenBank/DDBJ databases">
        <authorList>
            <person name="de Groot N.N."/>
        </authorList>
    </citation>
    <scope>NUCLEOTIDE SEQUENCE [LARGE SCALE GENOMIC DNA]</scope>
    <source>
        <strain evidence="1 2">DSM 21001</strain>
    </source>
</reference>
<dbReference type="Gene3D" id="3.40.50.450">
    <property type="match status" value="1"/>
</dbReference>
<sequence>MRLRKFNSWGVYIHHDEGSYIGSDPPGQSETDVPVDVCRSEFIEAVDGTFELLQVLGARNETATAGTATSTNLKTYRPGTAFIMMRINPQLPELKDVRDTVVDVFKTFGITAVRADDLEHSDGITERIIQQIQDSEHLFADLTHERPSVYYEIGYAHAIGKAPMLYRKKDTYVHFDLAYRNCPEYENLSQLRELLTKRLSAATGRNPSK</sequence>
<gene>
    <name evidence="1" type="ORF">SAMN05421771_1856</name>
</gene>
<evidence type="ECO:0000313" key="1">
    <source>
        <dbReference type="EMBL" id="SFS10847.1"/>
    </source>
</evidence>
<protein>
    <recommendedName>
        <fullName evidence="3">Nucleoside 2-deoxyribosyltransferase</fullName>
    </recommendedName>
</protein>
<name>A0A1I6M536_9BACT</name>
<evidence type="ECO:0000313" key="2">
    <source>
        <dbReference type="Proteomes" id="UP000199024"/>
    </source>
</evidence>
<dbReference type="AlphaFoldDB" id="A0A1I6M536"/>
<keyword evidence="2" id="KW-1185">Reference proteome</keyword>
<proteinExistence type="predicted"/>
<dbReference type="Proteomes" id="UP000199024">
    <property type="component" value="Unassembled WGS sequence"/>
</dbReference>
<accession>A0A1I6M536</accession>